<organism evidence="1 2">
    <name type="scientific">Colwellia demingiae</name>
    <dbReference type="NCBI Taxonomy" id="89401"/>
    <lineage>
        <taxon>Bacteria</taxon>
        <taxon>Pseudomonadati</taxon>
        <taxon>Pseudomonadota</taxon>
        <taxon>Gammaproteobacteria</taxon>
        <taxon>Alteromonadales</taxon>
        <taxon>Colwelliaceae</taxon>
        <taxon>Colwellia</taxon>
    </lineage>
</organism>
<dbReference type="EMBL" id="VOLT01000004">
    <property type="protein sequence ID" value="TWX68529.1"/>
    <property type="molecule type" value="Genomic_DNA"/>
</dbReference>
<accession>A0A5C6QI01</accession>
<comment type="caution">
    <text evidence="1">The sequence shown here is derived from an EMBL/GenBank/DDBJ whole genome shotgun (WGS) entry which is preliminary data.</text>
</comment>
<dbReference type="AlphaFoldDB" id="A0A5C6QI01"/>
<name>A0A5C6QI01_9GAMM</name>
<dbReference type="RefSeq" id="WP_146786338.1">
    <property type="nucleotide sequence ID" value="NZ_VOLT01000004.1"/>
</dbReference>
<dbReference type="OrthoDB" id="1043330at2"/>
<evidence type="ECO:0000313" key="1">
    <source>
        <dbReference type="EMBL" id="TWX68529.1"/>
    </source>
</evidence>
<gene>
    <name evidence="1" type="ORF">ESZ36_08525</name>
</gene>
<sequence length="78" mass="8834">MTNTNEQTFCNCFGCDRGILVGEKVHSLTYTYEEISTPSMVSPIYAEGLGTWCDSCFSKLKKDKNYQVPCEHIPDQTE</sequence>
<evidence type="ECO:0000313" key="2">
    <source>
        <dbReference type="Proteomes" id="UP000321822"/>
    </source>
</evidence>
<keyword evidence="2" id="KW-1185">Reference proteome</keyword>
<proteinExistence type="predicted"/>
<dbReference type="Proteomes" id="UP000321822">
    <property type="component" value="Unassembled WGS sequence"/>
</dbReference>
<reference evidence="1 2" key="1">
    <citation type="submission" date="2019-07" db="EMBL/GenBank/DDBJ databases">
        <title>Genomes of sea-ice associated Colwellia species.</title>
        <authorList>
            <person name="Bowman J.P."/>
        </authorList>
    </citation>
    <scope>NUCLEOTIDE SEQUENCE [LARGE SCALE GENOMIC DNA]</scope>
    <source>
        <strain evidence="1 2">ACAM 459</strain>
    </source>
</reference>
<protein>
    <submittedName>
        <fullName evidence="1">Uncharacterized protein</fullName>
    </submittedName>
</protein>